<dbReference type="AlphaFoldDB" id="A0A2N7FDX4"/>
<dbReference type="EMBL" id="MCWU01000018">
    <property type="protein sequence ID" value="PMJ67509.1"/>
    <property type="molecule type" value="Genomic_DNA"/>
</dbReference>
<evidence type="ECO:0000256" key="1">
    <source>
        <dbReference type="SAM" id="SignalP"/>
    </source>
</evidence>
<dbReference type="OrthoDB" id="9999426at2"/>
<evidence type="ECO:0000313" key="2">
    <source>
        <dbReference type="EMBL" id="PMJ67509.1"/>
    </source>
</evidence>
<evidence type="ECO:0000313" key="3">
    <source>
        <dbReference type="Proteomes" id="UP000235330"/>
    </source>
</evidence>
<evidence type="ECO:0008006" key="4">
    <source>
        <dbReference type="Google" id="ProtNLM"/>
    </source>
</evidence>
<organism evidence="2 3">
    <name type="scientific">Vibrio splendidus</name>
    <dbReference type="NCBI Taxonomy" id="29497"/>
    <lineage>
        <taxon>Bacteria</taxon>
        <taxon>Pseudomonadati</taxon>
        <taxon>Pseudomonadota</taxon>
        <taxon>Gammaproteobacteria</taxon>
        <taxon>Vibrionales</taxon>
        <taxon>Vibrionaceae</taxon>
        <taxon>Vibrio</taxon>
    </lineage>
</organism>
<feature type="chain" id="PRO_5014788993" description="Glycine zipper 2TM domain-containing protein" evidence="1">
    <location>
        <begin position="20"/>
        <end position="126"/>
    </location>
</feature>
<sequence>MFKQVITIVALSISLPTLADWVTITSVQQVELGYNSAGDAAVIGGVGTAISGGDAWEVLGGVVGGAIIGDVVSDYRDGVEIRIRNAKGRSSTIVQDGQIRQFKLGDAELQEVHHNGEKKLRVVPNA</sequence>
<dbReference type="Proteomes" id="UP000235330">
    <property type="component" value="Unassembled WGS sequence"/>
</dbReference>
<keyword evidence="1" id="KW-0732">Signal</keyword>
<accession>A0A2N7FDX4</accession>
<reference evidence="3" key="1">
    <citation type="submission" date="2016-07" db="EMBL/GenBank/DDBJ databases">
        <title>Nontailed viruses are major unrecognized killers of bacteria in the ocean.</title>
        <authorList>
            <person name="Kauffman K."/>
            <person name="Hussain F."/>
            <person name="Yang J."/>
            <person name="Arevalo P."/>
            <person name="Brown J."/>
            <person name="Cutler M."/>
            <person name="Kelly L."/>
            <person name="Polz M.F."/>
        </authorList>
    </citation>
    <scope>NUCLEOTIDE SEQUENCE [LARGE SCALE GENOMIC DNA]</scope>
    <source>
        <strain evidence="3">10N.261.55.E11</strain>
    </source>
</reference>
<gene>
    <name evidence="2" type="ORF">BCU17_17220</name>
</gene>
<name>A0A2N7FDX4_VIBSP</name>
<proteinExistence type="predicted"/>
<feature type="signal peptide" evidence="1">
    <location>
        <begin position="1"/>
        <end position="19"/>
    </location>
</feature>
<comment type="caution">
    <text evidence="2">The sequence shown here is derived from an EMBL/GenBank/DDBJ whole genome shotgun (WGS) entry which is preliminary data.</text>
</comment>
<protein>
    <recommendedName>
        <fullName evidence="4">Glycine zipper 2TM domain-containing protein</fullName>
    </recommendedName>
</protein>
<dbReference type="RefSeq" id="WP_076674644.1">
    <property type="nucleotide sequence ID" value="NZ_CAWMVP010000007.1"/>
</dbReference>